<dbReference type="EMBL" id="BA000035">
    <property type="protein sequence ID" value="BAC19252.1"/>
    <property type="molecule type" value="Genomic_DNA"/>
</dbReference>
<dbReference type="HOGENOM" id="CLU_3006505_0_0_11"/>
<organism evidence="1 2">
    <name type="scientific">Corynebacterium efficiens (strain DSM 44549 / YS-314 / AJ 12310 / JCM 11189 / NBRC 100395)</name>
    <dbReference type="NCBI Taxonomy" id="196164"/>
    <lineage>
        <taxon>Bacteria</taxon>
        <taxon>Bacillati</taxon>
        <taxon>Actinomycetota</taxon>
        <taxon>Actinomycetes</taxon>
        <taxon>Mycobacteriales</taxon>
        <taxon>Corynebacteriaceae</taxon>
        <taxon>Corynebacterium</taxon>
    </lineage>
</organism>
<dbReference type="KEGG" id="cef:CE2442"/>
<dbReference type="KEGG" id="cef:CE2808"/>
<dbReference type="Proteomes" id="UP000001409">
    <property type="component" value="Chromosome"/>
</dbReference>
<accession>Q8CMA9</accession>
<keyword evidence="2" id="KW-1185">Reference proteome</keyword>
<dbReference type="STRING" id="196164.gene:10742883"/>
<name>Q8CMA9_COREF</name>
<dbReference type="EMBL" id="BA000035">
    <property type="protein sequence ID" value="BAC19618.1"/>
    <property type="molecule type" value="Genomic_DNA"/>
</dbReference>
<protein>
    <submittedName>
        <fullName evidence="1">Uncharacterized protein</fullName>
    </submittedName>
</protein>
<sequence>MWVTGGLCRLIPVSATDNAPPSEALECAAVGQQVLTPTNTTTSTEKQRFDFDDHGE</sequence>
<evidence type="ECO:0000313" key="1">
    <source>
        <dbReference type="EMBL" id="BAC19252.1"/>
    </source>
</evidence>
<proteinExistence type="predicted"/>
<reference evidence="1 2" key="1">
    <citation type="journal article" date="2003" name="Genome Res.">
        <title>Comparative complete genome sequence analysis of the amino acid replacements responsible for the thermostability of Corynebacterium efficiens.</title>
        <authorList>
            <person name="Nishio Y."/>
            <person name="Nakamura Y."/>
            <person name="Kawarabayasi Y."/>
            <person name="Usuda Y."/>
            <person name="Kimura E."/>
            <person name="Sugimoto S."/>
            <person name="Matsui K."/>
            <person name="Yamagishi A."/>
            <person name="Kikuchi H."/>
            <person name="Ikeo K."/>
            <person name="Gojobori T."/>
        </authorList>
    </citation>
    <scope>NUCLEOTIDE SEQUENCE [LARGE SCALE GENOMIC DNA]</scope>
    <source>
        <strain evidence="2">DSM 44549 / YS-314 / AJ 12310 / JCM 11189 / NBRC 100395</strain>
        <strain evidence="1">YS-314</strain>
    </source>
</reference>
<evidence type="ECO:0000313" key="2">
    <source>
        <dbReference type="Proteomes" id="UP000001409"/>
    </source>
</evidence>
<dbReference type="AlphaFoldDB" id="Q8CMA9"/>